<dbReference type="KEGG" id="chk:D4L85_04245"/>
<dbReference type="PROSITE" id="PS50113">
    <property type="entry name" value="PAC"/>
    <property type="match status" value="1"/>
</dbReference>
<dbReference type="Gene3D" id="1.10.287.130">
    <property type="match status" value="1"/>
</dbReference>
<dbReference type="Pfam" id="PF05227">
    <property type="entry name" value="CHASE3"/>
    <property type="match status" value="1"/>
</dbReference>
<dbReference type="SUPFAM" id="SSF55785">
    <property type="entry name" value="PYP-like sensor domain (PAS domain)"/>
    <property type="match status" value="2"/>
</dbReference>
<sequence length="732" mass="83484">MMKNKYIKILFLGIVMVLLVISVITYRNLKRYTDEVRLIRHSNDVFRSLEVVLSTIKDAETGHRGFQLTHDTAYLQPYRVSVKVLPLQLRALENLVSDNKAQSKQVDTLRQLVSYQFAIIQKILANAQRSALYMDRYESQLLLDGRENMNEIRALVHRINTVELGIYRKRIASESDIKAVAPLAMLGYGLVALAGITVLFVRILDALEKRRIAEEQLKMNLQELRTEVGIREFTQKTLRSVLDNSLSGIMALRAIRGKDGSIEDFEWTLANAVSEKMLGLERNALMGKRMLETYPKTRFEESWTIYKNVVETGQPAQFEKFQPAANNSWVHVTAVKVDDGFVVTVTDITRQKSQRLLLEERGLLLNEAEHLAKMGSWRWTEKSDELIWSDGLYTMLGKARETYTPTWESFLENVYADDRLRVEDFIREVKLSRKRLEIEYRVDEQGMLRHLSLAAKPTSPASDASVILGALIDITDRKLYENQLEKYTEELQRSNEDLEQFAYVASHDLQEPLRKIRAFGDRLAAKYGNKLEGQGVDYIQRMQSAAARMQTLIEDLLSFSRVSRGVAVPEVLDTAQVLSEVIEDLDAQVRREDAAVRVGIVPPIRGDKTQMKRLFQNIISNGIKFHKSGEKPVVEIRGHKEKGTLLNTRFGLSLADPEYAVITVKDNGIGFDEKYTEKIFTLFHRLHGRNEYEGTGIGLSICRKIVNNHKGFITAHSAENVGSEFIIILPAG</sequence>
<dbReference type="CDD" id="cd19410">
    <property type="entry name" value="HK9-like_sensor"/>
    <property type="match status" value="1"/>
</dbReference>
<dbReference type="CDD" id="cd00082">
    <property type="entry name" value="HisKA"/>
    <property type="match status" value="1"/>
</dbReference>
<keyword evidence="3" id="KW-0597">Phosphoprotein</keyword>
<comment type="catalytic activity">
    <reaction evidence="1">
        <text>ATP + protein L-histidine = ADP + protein N-phospho-L-histidine.</text>
        <dbReference type="EC" id="2.7.13.3"/>
    </reaction>
</comment>
<dbReference type="InterPro" id="IPR003594">
    <property type="entry name" value="HATPase_dom"/>
</dbReference>
<dbReference type="InterPro" id="IPR005467">
    <property type="entry name" value="His_kinase_dom"/>
</dbReference>
<dbReference type="SMART" id="SM00387">
    <property type="entry name" value="HATPase_c"/>
    <property type="match status" value="1"/>
</dbReference>
<dbReference type="PANTHER" id="PTHR43304">
    <property type="entry name" value="PHYTOCHROME-LIKE PROTEIN CPH1"/>
    <property type="match status" value="1"/>
</dbReference>
<dbReference type="InterPro" id="IPR004358">
    <property type="entry name" value="Sig_transdc_His_kin-like_C"/>
</dbReference>
<name>A0A385SHC0_9BACT</name>
<dbReference type="Pfam" id="PF00512">
    <property type="entry name" value="HisKA"/>
    <property type="match status" value="1"/>
</dbReference>
<dbReference type="PANTHER" id="PTHR43304:SF1">
    <property type="entry name" value="PAC DOMAIN-CONTAINING PROTEIN"/>
    <property type="match status" value="1"/>
</dbReference>
<dbReference type="RefSeq" id="WP_119753145.1">
    <property type="nucleotide sequence ID" value="NZ_CP032382.1"/>
</dbReference>
<evidence type="ECO:0000256" key="3">
    <source>
        <dbReference type="ARBA" id="ARBA00022553"/>
    </source>
</evidence>
<evidence type="ECO:0000256" key="5">
    <source>
        <dbReference type="ARBA" id="ARBA00022777"/>
    </source>
</evidence>
<evidence type="ECO:0000256" key="6">
    <source>
        <dbReference type="SAM" id="Phobius"/>
    </source>
</evidence>
<dbReference type="SUPFAM" id="SSF47384">
    <property type="entry name" value="Homodimeric domain of signal transducing histidine kinase"/>
    <property type="match status" value="1"/>
</dbReference>
<dbReference type="InterPro" id="IPR000014">
    <property type="entry name" value="PAS"/>
</dbReference>
<keyword evidence="6" id="KW-0812">Transmembrane</keyword>
<reference evidence="10" key="1">
    <citation type="submission" date="2018-09" db="EMBL/GenBank/DDBJ databases">
        <title>Chryseolinea sp. KIS68-18 isolated from soil.</title>
        <authorList>
            <person name="Weon H.-Y."/>
            <person name="Kwon S.-W."/>
            <person name="Lee S.A."/>
        </authorList>
    </citation>
    <scope>NUCLEOTIDE SEQUENCE [LARGE SCALE GENOMIC DNA]</scope>
    <source>
        <strain evidence="10">KIS68-18</strain>
    </source>
</reference>
<evidence type="ECO:0000313" key="10">
    <source>
        <dbReference type="Proteomes" id="UP000266183"/>
    </source>
</evidence>
<dbReference type="InterPro" id="IPR052162">
    <property type="entry name" value="Sensor_kinase/Photoreceptor"/>
</dbReference>
<dbReference type="AlphaFoldDB" id="A0A385SHC0"/>
<evidence type="ECO:0000259" key="8">
    <source>
        <dbReference type="PROSITE" id="PS50113"/>
    </source>
</evidence>
<dbReference type="Proteomes" id="UP000266183">
    <property type="component" value="Chromosome"/>
</dbReference>
<evidence type="ECO:0000259" key="7">
    <source>
        <dbReference type="PROSITE" id="PS50109"/>
    </source>
</evidence>
<dbReference type="Pfam" id="PF02518">
    <property type="entry name" value="HATPase_c"/>
    <property type="match status" value="1"/>
</dbReference>
<dbReference type="OrthoDB" id="904853at2"/>
<dbReference type="PROSITE" id="PS50109">
    <property type="entry name" value="HIS_KIN"/>
    <property type="match status" value="1"/>
</dbReference>
<keyword evidence="10" id="KW-1185">Reference proteome</keyword>
<organism evidence="9 10">
    <name type="scientific">Chryseolinea soli</name>
    <dbReference type="NCBI Taxonomy" id="2321403"/>
    <lineage>
        <taxon>Bacteria</taxon>
        <taxon>Pseudomonadati</taxon>
        <taxon>Bacteroidota</taxon>
        <taxon>Cytophagia</taxon>
        <taxon>Cytophagales</taxon>
        <taxon>Fulvivirgaceae</taxon>
        <taxon>Chryseolinea</taxon>
    </lineage>
</organism>
<feature type="domain" description="PAC" evidence="8">
    <location>
        <begin position="434"/>
        <end position="486"/>
    </location>
</feature>
<keyword evidence="4" id="KW-0808">Transferase</keyword>
<dbReference type="InterPro" id="IPR036097">
    <property type="entry name" value="HisK_dim/P_sf"/>
</dbReference>
<dbReference type="InterPro" id="IPR003661">
    <property type="entry name" value="HisK_dim/P_dom"/>
</dbReference>
<dbReference type="Gene3D" id="3.30.450.20">
    <property type="entry name" value="PAS domain"/>
    <property type="match status" value="2"/>
</dbReference>
<evidence type="ECO:0000256" key="4">
    <source>
        <dbReference type="ARBA" id="ARBA00022679"/>
    </source>
</evidence>
<dbReference type="GO" id="GO:0000155">
    <property type="term" value="F:phosphorelay sensor kinase activity"/>
    <property type="evidence" value="ECO:0007669"/>
    <property type="project" value="InterPro"/>
</dbReference>
<protein>
    <recommendedName>
        <fullName evidence="2">histidine kinase</fullName>
        <ecNumber evidence="2">2.7.13.3</ecNumber>
    </recommendedName>
</protein>
<dbReference type="InterPro" id="IPR035965">
    <property type="entry name" value="PAS-like_dom_sf"/>
</dbReference>
<dbReference type="SMART" id="SM00388">
    <property type="entry name" value="HisKA"/>
    <property type="match status" value="1"/>
</dbReference>
<dbReference type="SUPFAM" id="SSF55874">
    <property type="entry name" value="ATPase domain of HSP90 chaperone/DNA topoisomerase II/histidine kinase"/>
    <property type="match status" value="1"/>
</dbReference>
<feature type="transmembrane region" description="Helical" evidence="6">
    <location>
        <begin position="179"/>
        <end position="201"/>
    </location>
</feature>
<dbReference type="InterPro" id="IPR007891">
    <property type="entry name" value="CHASE3"/>
</dbReference>
<dbReference type="Pfam" id="PF08448">
    <property type="entry name" value="PAS_4"/>
    <property type="match status" value="1"/>
</dbReference>
<dbReference type="CDD" id="cd00130">
    <property type="entry name" value="PAS"/>
    <property type="match status" value="1"/>
</dbReference>
<dbReference type="Gene3D" id="3.30.565.10">
    <property type="entry name" value="Histidine kinase-like ATPase, C-terminal domain"/>
    <property type="match status" value="1"/>
</dbReference>
<evidence type="ECO:0000313" key="9">
    <source>
        <dbReference type="EMBL" id="AYB29836.1"/>
    </source>
</evidence>
<feature type="domain" description="Histidine kinase" evidence="7">
    <location>
        <begin position="504"/>
        <end position="732"/>
    </location>
</feature>
<keyword evidence="5" id="KW-0418">Kinase</keyword>
<dbReference type="InterPro" id="IPR000700">
    <property type="entry name" value="PAS-assoc_C"/>
</dbReference>
<evidence type="ECO:0000256" key="2">
    <source>
        <dbReference type="ARBA" id="ARBA00012438"/>
    </source>
</evidence>
<evidence type="ECO:0000256" key="1">
    <source>
        <dbReference type="ARBA" id="ARBA00000085"/>
    </source>
</evidence>
<keyword evidence="6" id="KW-1133">Transmembrane helix</keyword>
<accession>A0A385SHC0</accession>
<dbReference type="EC" id="2.7.13.3" evidence="2"/>
<dbReference type="InterPro" id="IPR013656">
    <property type="entry name" value="PAS_4"/>
</dbReference>
<proteinExistence type="predicted"/>
<gene>
    <name evidence="9" type="ORF">D4L85_04245</name>
</gene>
<dbReference type="EMBL" id="CP032382">
    <property type="protein sequence ID" value="AYB29836.1"/>
    <property type="molecule type" value="Genomic_DNA"/>
</dbReference>
<feature type="transmembrane region" description="Helical" evidence="6">
    <location>
        <begin position="6"/>
        <end position="26"/>
    </location>
</feature>
<dbReference type="PRINTS" id="PR00344">
    <property type="entry name" value="BCTRLSENSOR"/>
</dbReference>
<keyword evidence="6" id="KW-0472">Membrane</keyword>
<dbReference type="InterPro" id="IPR036890">
    <property type="entry name" value="HATPase_C_sf"/>
</dbReference>